<dbReference type="UniPathway" id="UPA00337"/>
<comment type="caution">
    <text evidence="9">The sequence shown here is derived from an EMBL/GenBank/DDBJ whole genome shotgun (WGS) entry which is preliminary data.</text>
</comment>
<dbReference type="PANTHER" id="PTHR11764">
    <property type="entry name" value="TERPENE CYCLASE/MUTASE FAMILY MEMBER"/>
    <property type="match status" value="1"/>
</dbReference>
<dbReference type="EC" id="5.4.99.17" evidence="9"/>
<evidence type="ECO:0000256" key="2">
    <source>
        <dbReference type="ARBA" id="ARBA00009755"/>
    </source>
</evidence>
<gene>
    <name evidence="9" type="primary">shc</name>
    <name evidence="9" type="ORF">DX130_11400</name>
</gene>
<keyword evidence="10" id="KW-1185">Reference proteome</keyword>
<dbReference type="GO" id="GO:0016104">
    <property type="term" value="P:triterpenoid biosynthetic process"/>
    <property type="evidence" value="ECO:0007669"/>
    <property type="project" value="InterPro"/>
</dbReference>
<comment type="pathway">
    <text evidence="1">Secondary metabolite biosynthesis; hopanoid biosynthesis.</text>
</comment>
<evidence type="ECO:0000256" key="1">
    <source>
        <dbReference type="ARBA" id="ARBA00004999"/>
    </source>
</evidence>
<reference evidence="9 10" key="1">
    <citation type="submission" date="2018-08" db="EMBL/GenBank/DDBJ databases">
        <title>Paenibacillus sp. M4BSY-1, whole genome shotgun sequence.</title>
        <authorList>
            <person name="Tuo L."/>
        </authorList>
    </citation>
    <scope>NUCLEOTIDE SEQUENCE [LARGE SCALE GENOMIC DNA]</scope>
    <source>
        <strain evidence="9 10">M4BSY-1</strain>
    </source>
</reference>
<dbReference type="InterPro" id="IPR008930">
    <property type="entry name" value="Terpenoid_cyclase/PrenylTrfase"/>
</dbReference>
<dbReference type="NCBIfam" id="TIGR01787">
    <property type="entry name" value="squalene_cyclas"/>
    <property type="match status" value="1"/>
</dbReference>
<dbReference type="RefSeq" id="WP_116045258.1">
    <property type="nucleotide sequence ID" value="NZ_QUBQ01000001.1"/>
</dbReference>
<dbReference type="PANTHER" id="PTHR11764:SF20">
    <property type="entry name" value="LANOSTEROL SYNTHASE"/>
    <property type="match status" value="1"/>
</dbReference>
<dbReference type="InterPro" id="IPR032697">
    <property type="entry name" value="SQ_cyclase_N"/>
</dbReference>
<dbReference type="InterPro" id="IPR018333">
    <property type="entry name" value="Squalene_cyclase"/>
</dbReference>
<feature type="domain" description="Squalene cyclase C-terminal" evidence="7">
    <location>
        <begin position="308"/>
        <end position="625"/>
    </location>
</feature>
<keyword evidence="4 9" id="KW-0413">Isomerase</keyword>
<keyword evidence="6" id="KW-1133">Transmembrane helix</keyword>
<sequence length="629" mass="70365">MSNLRHRVDHSIGQLVDWLIEEQKEDGSWRFCFENGIIIDAYVLILFRLLEHEDEPFMRALHDRIAACQQSDGGWRLYRDEEEGSLSASVEAYYAMLLSGYSHADDEHMQRAKAYILSRGGIGMVKSTLTKTILAATGQRDWPLSISSIPMEVLLVPSELPLSLFSFSGYARVHLVPMLVMGSRKFSLRTARTPDLSPLYAHRDALDDACLPSHIAMRTQIGIGIDRLIGSPRSLRDAATDKAEAFMLERIEDDGTLYSYATSTVFMIFALLALGYGKEHPVVRRACQGLSDMRFNTGGYTTIQNSPSEIWDTALLTYALQEAGVSSHEAVIRKAGAYLLSKQHTRRGDWSKHNPNTPPGGWGFSETNTMNPDVDDTTASLRAIRQLASDDPVYAEAWNRGLQWVTSMQNRDGGWPAFEKETNNQMLTWLAIEGAKSAAIDPSEADLTGRTLEYLGHFAPQQTNEKYMKRGIEWLIRNQQKNGSWYGRWGVCYLYGTWAALTGLVAAGLPASHHSIKNGAEWLLRMQQSDGGWGESCRSDSKSHYVSIGASTPSQTAWALDALIAISPEATPAIHRGIERLIAFLPESNWTTDYPTGSGLPGYFYIHYHSYRYIWPLVALAHYKQKFGS</sequence>
<dbReference type="InterPro" id="IPR032696">
    <property type="entry name" value="SQ_cyclase_C"/>
</dbReference>
<evidence type="ECO:0000256" key="3">
    <source>
        <dbReference type="ARBA" id="ARBA00022737"/>
    </source>
</evidence>
<dbReference type="Pfam" id="PF13249">
    <property type="entry name" value="SQHop_cyclase_N"/>
    <property type="match status" value="1"/>
</dbReference>
<dbReference type="Gene3D" id="1.50.10.20">
    <property type="match status" value="2"/>
</dbReference>
<evidence type="ECO:0000256" key="4">
    <source>
        <dbReference type="ARBA" id="ARBA00023235"/>
    </source>
</evidence>
<evidence type="ECO:0000256" key="6">
    <source>
        <dbReference type="SAM" id="Phobius"/>
    </source>
</evidence>
<dbReference type="GO" id="GO:0051007">
    <property type="term" value="F:squalene-hopene cyclase activity"/>
    <property type="evidence" value="ECO:0007669"/>
    <property type="project" value="UniProtKB-EC"/>
</dbReference>
<protein>
    <submittedName>
        <fullName evidence="9">Squalene--hopene cyclase</fullName>
        <ecNumber evidence="9">5.4.99.17</ecNumber>
    </submittedName>
</protein>
<keyword evidence="6" id="KW-0472">Membrane</keyword>
<evidence type="ECO:0000259" key="8">
    <source>
        <dbReference type="Pfam" id="PF13249"/>
    </source>
</evidence>
<name>A0A371PP42_9BACL</name>
<dbReference type="OrthoDB" id="9758578at2"/>
<evidence type="ECO:0000259" key="7">
    <source>
        <dbReference type="Pfam" id="PF13243"/>
    </source>
</evidence>
<accession>A0A371PP42</accession>
<dbReference type="Pfam" id="PF13243">
    <property type="entry name" value="SQHop_cyclase_C"/>
    <property type="match status" value="1"/>
</dbReference>
<dbReference type="SUPFAM" id="SSF48239">
    <property type="entry name" value="Terpenoid cyclases/Protein prenyltransferases"/>
    <property type="match status" value="2"/>
</dbReference>
<dbReference type="Proteomes" id="UP000261905">
    <property type="component" value="Unassembled WGS sequence"/>
</dbReference>
<dbReference type="GO" id="GO:0005811">
    <property type="term" value="C:lipid droplet"/>
    <property type="evidence" value="ECO:0007669"/>
    <property type="project" value="InterPro"/>
</dbReference>
<comment type="similarity">
    <text evidence="2">Belongs to the terpene cyclase/mutase family.</text>
</comment>
<organism evidence="9 10">
    <name type="scientific">Paenibacillus paeoniae</name>
    <dbReference type="NCBI Taxonomy" id="2292705"/>
    <lineage>
        <taxon>Bacteria</taxon>
        <taxon>Bacillati</taxon>
        <taxon>Bacillota</taxon>
        <taxon>Bacilli</taxon>
        <taxon>Bacillales</taxon>
        <taxon>Paenibacillaceae</taxon>
        <taxon>Paenibacillus</taxon>
    </lineage>
</organism>
<feature type="region of interest" description="Disordered" evidence="5">
    <location>
        <begin position="347"/>
        <end position="368"/>
    </location>
</feature>
<proteinExistence type="inferred from homology"/>
<dbReference type="AlphaFoldDB" id="A0A371PP42"/>
<evidence type="ECO:0000313" key="10">
    <source>
        <dbReference type="Proteomes" id="UP000261905"/>
    </source>
</evidence>
<dbReference type="InterPro" id="IPR006400">
    <property type="entry name" value="Hopene-cyclase"/>
</dbReference>
<dbReference type="EMBL" id="QUBQ01000001">
    <property type="protein sequence ID" value="REK77567.1"/>
    <property type="molecule type" value="Genomic_DNA"/>
</dbReference>
<dbReference type="SFLD" id="SFLDG01016">
    <property type="entry name" value="Prenyltransferase_Like_2"/>
    <property type="match status" value="1"/>
</dbReference>
<feature type="domain" description="Squalene cyclase N-terminal" evidence="8">
    <location>
        <begin position="14"/>
        <end position="295"/>
    </location>
</feature>
<keyword evidence="6" id="KW-0812">Transmembrane</keyword>
<keyword evidence="3" id="KW-0677">Repeat</keyword>
<dbReference type="NCBIfam" id="TIGR01507">
    <property type="entry name" value="hopene_cyclase"/>
    <property type="match status" value="1"/>
</dbReference>
<evidence type="ECO:0000313" key="9">
    <source>
        <dbReference type="EMBL" id="REK77567.1"/>
    </source>
</evidence>
<feature type="transmembrane region" description="Helical" evidence="6">
    <location>
        <begin position="257"/>
        <end position="277"/>
    </location>
</feature>
<evidence type="ECO:0000256" key="5">
    <source>
        <dbReference type="SAM" id="MobiDB-lite"/>
    </source>
</evidence>